<organism evidence="4 5">
    <name type="scientific">Drosophila suzukii</name>
    <name type="common">Spotted-wing drosophila fruit fly</name>
    <dbReference type="NCBI Taxonomy" id="28584"/>
    <lineage>
        <taxon>Eukaryota</taxon>
        <taxon>Metazoa</taxon>
        <taxon>Ecdysozoa</taxon>
        <taxon>Arthropoda</taxon>
        <taxon>Hexapoda</taxon>
        <taxon>Insecta</taxon>
        <taxon>Pterygota</taxon>
        <taxon>Neoptera</taxon>
        <taxon>Endopterygota</taxon>
        <taxon>Diptera</taxon>
        <taxon>Brachycera</taxon>
        <taxon>Muscomorpha</taxon>
        <taxon>Ephydroidea</taxon>
        <taxon>Drosophilidae</taxon>
        <taxon>Drosophila</taxon>
        <taxon>Sophophora</taxon>
    </lineage>
</organism>
<dbReference type="InterPro" id="IPR041588">
    <property type="entry name" value="Integrase_H2C2"/>
</dbReference>
<feature type="compositionally biased region" description="Polar residues" evidence="1">
    <location>
        <begin position="156"/>
        <end position="179"/>
    </location>
</feature>
<dbReference type="Pfam" id="PF05380">
    <property type="entry name" value="Peptidase_A17"/>
    <property type="match status" value="1"/>
</dbReference>
<feature type="region of interest" description="Disordered" evidence="1">
    <location>
        <begin position="155"/>
        <end position="179"/>
    </location>
</feature>
<evidence type="ECO:0000313" key="5">
    <source>
        <dbReference type="RefSeq" id="XP_070854612.1"/>
    </source>
</evidence>
<dbReference type="InterPro" id="IPR005312">
    <property type="entry name" value="DUF1759"/>
</dbReference>
<dbReference type="PANTHER" id="PTHR47331:SF1">
    <property type="entry name" value="GAG-LIKE PROTEIN"/>
    <property type="match status" value="1"/>
</dbReference>
<protein>
    <submittedName>
        <fullName evidence="5">Uncharacterized protein</fullName>
    </submittedName>
</protein>
<dbReference type="Pfam" id="PF18701">
    <property type="entry name" value="DUF5641"/>
    <property type="match status" value="2"/>
</dbReference>
<dbReference type="GeneID" id="139354291"/>
<feature type="domain" description="Integrase zinc-binding" evidence="2">
    <location>
        <begin position="1107"/>
        <end position="1159"/>
    </location>
</feature>
<dbReference type="Pfam" id="PF17921">
    <property type="entry name" value="Integrase_H2C2"/>
    <property type="match status" value="2"/>
</dbReference>
<feature type="domain" description="Integrase zinc-binding" evidence="2">
    <location>
        <begin position="1345"/>
        <end position="1394"/>
    </location>
</feature>
<proteinExistence type="predicted"/>
<feature type="domain" description="DUF5641" evidence="3">
    <location>
        <begin position="1429"/>
        <end position="1491"/>
    </location>
</feature>
<dbReference type="InterPro" id="IPR043502">
    <property type="entry name" value="DNA/RNA_pol_sf"/>
</dbReference>
<accession>A0ABM4TXB1</accession>
<feature type="domain" description="DUF5641" evidence="3">
    <location>
        <begin position="1194"/>
        <end position="1241"/>
    </location>
</feature>
<keyword evidence="4" id="KW-1185">Reference proteome</keyword>
<dbReference type="PANTHER" id="PTHR47331">
    <property type="entry name" value="PHD-TYPE DOMAIN-CONTAINING PROTEIN"/>
    <property type="match status" value="1"/>
</dbReference>
<reference evidence="4" key="1">
    <citation type="submission" date="2025-05" db="UniProtKB">
        <authorList>
            <consortium name="RefSeq"/>
        </authorList>
    </citation>
    <scope>NUCLEOTIDE SEQUENCE [LARGE SCALE GENOMIC DNA]</scope>
</reference>
<gene>
    <name evidence="5" type="primary">LOC139354291</name>
</gene>
<sequence>MAALIRHIRFFRAAIRVLLKDCWIWWLVLVAEDSVDDYPRESRLPSELPASQALPHGRDQDINHMALTETNYSVAWNLVVKRYNNPRLQFMYNMNALYGIEPLSKEIAVDLRNFCLSAQHRPGNIPWATTLEVFLHNRLVSIDLIESRKPAVPVRSSIQSTNHRQTTRPSGNSTVRGHSFHSTLESGSIRCSLCQQNHVLRRQCSSNRNCSQCGQRHHTLLHFPNAQQSSSLTPEVSRQHASDFGRSAAAVQNAPSTQLFSAVASHLNSTTLLATALVRIVNNNTGQSALVRALIDHGSEGTLITENIVQRLRLKRHPVRAEITGIGNKSHNQCRHSTDFTIISCSGSDFNAYVSSAFILRSLTDPNFIKSGRIDLLIGVDIIPQLILPDIRKGTVAEPIAQNTQLGWIVFGPAEAAQTTSISIRCNLANLINMVIGRSRQIALNRFHALERKLNHRPDFSQQYASTIQEYFDLKQIKEVKGSEEEHTRINAQRQLSISACTVPHHAVIKDDSLTTKMRVVYDASCKTSNGRSLNDILCTGPALQNDLGGVILNWRLHRYVFVADITKMYRCIDMHEEDAQYQRIFWRDEKGLIKEYFLTTVTFGTASAPFTAIRVIHQLASDERERYPLAEHVLKKEIYVDDVQTGHETIDGALKIRNDVIAEAQKLKKLASNHPDILESILTTDLSNSSIFEIDNKDSIKTLGLYWHPNKDGFGFNLKFSLNPIFTKRSILSTVARLFDPLGYLAPVIIAAKILLKEVWSFRIERKDEPPASLNWDDPLPDQLAERWRQLIQELPDIEEIHIPRWLGFDLRHVSTLQLHMFCDGSSMAYAACAYLRASCTDGSVQVNLLAARSRVTPVKPVTIPRVELSGALLCTQLADWIVNQLQASHHTISVHYWSDAMIVLYWISGDPRRWKTFVSNRIGAILEASSPSQWRHVLTQENPADCATRGLTPSQLKHHTLWWNGPHWLHLSEEHWPVNPVQSPKSELISGEQSLKHIGAHIFYVKRFVYNIRHKKADRLTGPIQVSEFQQALFSLVRMVQQEVYSEELSRLRSNKFLSKHNKLSQLSPFLDDEGLMRVKGRLKNALQLSMSQRTPIILPKAHHLTILVIRNAHHNTLHGGVQLTLSTIHQVFWIVNGKQAVKRILRQCVTCFKHRPSPSSQLMGDLPAHRVNPPKRAFEATGVDYTEFLNGQRMFRLFWRKWSADWLSHLQARPKWRHETDNLQRNDMIIIKDDRTVYVKRFVYNIRHKKADRLTGPIQVSEFQQALFSLVRMVQQEVYSEELSRLRSNKFLSKHNKLSQLSPFLDDEGLMRVKGRLKNALQLSMSQRTPIILPKAHHFTILVIRNAHHNTLHGGVQLTLSTIHQVFWIVNGKQAVKRILRQCVTCFKHRPSPSSQLMGDLPAHRVNPPKRAFEATGVDYTEFLNGQRMFRLFWRKWSADWLSHLQARPKWRHETDNLQRNDMIIIKDDRTGPSDWKLGRIIDLHPGPMGSFE</sequence>
<evidence type="ECO:0000313" key="4">
    <source>
        <dbReference type="Proteomes" id="UP001652628"/>
    </source>
</evidence>
<dbReference type="SUPFAM" id="SSF56672">
    <property type="entry name" value="DNA/RNA polymerases"/>
    <property type="match status" value="1"/>
</dbReference>
<dbReference type="Pfam" id="PF03564">
    <property type="entry name" value="DUF1759"/>
    <property type="match status" value="1"/>
</dbReference>
<evidence type="ECO:0000259" key="3">
    <source>
        <dbReference type="Pfam" id="PF18701"/>
    </source>
</evidence>
<evidence type="ECO:0000259" key="2">
    <source>
        <dbReference type="Pfam" id="PF17921"/>
    </source>
</evidence>
<dbReference type="Proteomes" id="UP001652628">
    <property type="component" value="Chromosome 2"/>
</dbReference>
<dbReference type="RefSeq" id="XP_070854612.1">
    <property type="nucleotide sequence ID" value="XM_070998511.1"/>
</dbReference>
<evidence type="ECO:0000256" key="1">
    <source>
        <dbReference type="SAM" id="MobiDB-lite"/>
    </source>
</evidence>
<dbReference type="InterPro" id="IPR008042">
    <property type="entry name" value="Retrotrans_Pao"/>
</dbReference>
<dbReference type="InterPro" id="IPR040676">
    <property type="entry name" value="DUF5641"/>
</dbReference>
<dbReference type="Gene3D" id="1.10.340.70">
    <property type="match status" value="2"/>
</dbReference>
<name>A0ABM4TXB1_DROSZ</name>
<reference evidence="5" key="2">
    <citation type="submission" date="2025-08" db="UniProtKB">
        <authorList>
            <consortium name="RefSeq"/>
        </authorList>
    </citation>
    <scope>IDENTIFICATION</scope>
</reference>